<protein>
    <submittedName>
        <fullName evidence="1">Sperm-tail PG-rich repeat-containing protein 2</fullName>
    </submittedName>
</protein>
<comment type="caution">
    <text evidence="1">The sequence shown here is derived from an EMBL/GenBank/DDBJ whole genome shotgun (WGS) entry which is preliminary data.</text>
</comment>
<organism evidence="1 2">
    <name type="scientific">Apodemus speciosus</name>
    <name type="common">Large Japanese field mouse</name>
    <dbReference type="NCBI Taxonomy" id="105296"/>
    <lineage>
        <taxon>Eukaryota</taxon>
        <taxon>Metazoa</taxon>
        <taxon>Chordata</taxon>
        <taxon>Craniata</taxon>
        <taxon>Vertebrata</taxon>
        <taxon>Euteleostomi</taxon>
        <taxon>Mammalia</taxon>
        <taxon>Eutheria</taxon>
        <taxon>Euarchontoglires</taxon>
        <taxon>Glires</taxon>
        <taxon>Rodentia</taxon>
        <taxon>Myomorpha</taxon>
        <taxon>Muroidea</taxon>
        <taxon>Muridae</taxon>
        <taxon>Murinae</taxon>
        <taxon>Apodemus</taxon>
    </lineage>
</organism>
<dbReference type="PANTHER" id="PTHR21580">
    <property type="entry name" value="SHIPPO-1-RELATED"/>
    <property type="match status" value="1"/>
</dbReference>
<evidence type="ECO:0000313" key="1">
    <source>
        <dbReference type="EMBL" id="GAB1288175.1"/>
    </source>
</evidence>
<name>A0ABQ0EMB5_APOSI</name>
<dbReference type="Pfam" id="PF07004">
    <property type="entry name" value="SHIPPO-rpt"/>
    <property type="match status" value="2"/>
</dbReference>
<dbReference type="InterPro" id="IPR051291">
    <property type="entry name" value="CIMAP"/>
</dbReference>
<accession>A0ABQ0EMB5</accession>
<keyword evidence="2" id="KW-1185">Reference proteome</keyword>
<dbReference type="PANTHER" id="PTHR21580:SF60">
    <property type="entry name" value="SPERM-TAIL PG-RICH REPEAT-CONTAINING PROTEIN 2"/>
    <property type="match status" value="1"/>
</dbReference>
<dbReference type="InterPro" id="IPR010736">
    <property type="entry name" value="SHIPPO-rpt"/>
</dbReference>
<dbReference type="Proteomes" id="UP001623349">
    <property type="component" value="Unassembled WGS sequence"/>
</dbReference>
<evidence type="ECO:0000313" key="2">
    <source>
        <dbReference type="Proteomes" id="UP001623349"/>
    </source>
</evidence>
<sequence>MYDRAPRCLDFANPGGTEEHVGPGTYQVPFPKQRATGCYAPFLSLSSKTGAYDVASDLGKAVPGPAHYNVSQAQYKIKGGHSLQNREKRFKKVISDGPGPASYDWPYLGTFCISIRQKTCRTPAVPRSIYIPSIPSSGTSHGYHLNDDDTIMRRTPPSSDNTIGPAFYNPQFVIIHKETLKYKGVNFGSATGRQEFSQIFRSWSWTV</sequence>
<reference evidence="1 2" key="1">
    <citation type="submission" date="2024-08" db="EMBL/GenBank/DDBJ databases">
        <title>The draft genome of Apodemus speciosus.</title>
        <authorList>
            <person name="Nabeshima K."/>
            <person name="Suzuki S."/>
            <person name="Onuma M."/>
        </authorList>
    </citation>
    <scope>NUCLEOTIDE SEQUENCE [LARGE SCALE GENOMIC DNA]</scope>
    <source>
        <strain evidence="1">IB14-021</strain>
    </source>
</reference>
<proteinExistence type="predicted"/>
<dbReference type="EMBL" id="BAAFST010000003">
    <property type="protein sequence ID" value="GAB1288175.1"/>
    <property type="molecule type" value="Genomic_DNA"/>
</dbReference>
<gene>
    <name evidence="1" type="ORF">APTSU1_000340500</name>
</gene>